<dbReference type="PANTHER" id="PTHR35792:SF2">
    <property type="entry name" value="GENERAL STRESS PROTEIN"/>
    <property type="match status" value="1"/>
</dbReference>
<accession>A0A2S0JXR0</accession>
<name>A0A2S0JXR0_LYSSH</name>
<evidence type="ECO:0000256" key="1">
    <source>
        <dbReference type="SAM" id="Phobius"/>
    </source>
</evidence>
<evidence type="ECO:0000313" key="5">
    <source>
        <dbReference type="Proteomes" id="UP000255295"/>
    </source>
</evidence>
<protein>
    <submittedName>
        <fullName evidence="3">General stress protein</fullName>
    </submittedName>
</protein>
<keyword evidence="1" id="KW-1133">Transmembrane helix</keyword>
<dbReference type="EMBL" id="CP019980">
    <property type="protein sequence ID" value="AVK95859.1"/>
    <property type="molecule type" value="Genomic_DNA"/>
</dbReference>
<evidence type="ECO:0000313" key="2">
    <source>
        <dbReference type="EMBL" id="AVK95859.1"/>
    </source>
</evidence>
<proteinExistence type="predicted"/>
<dbReference type="Proteomes" id="UP000238825">
    <property type="component" value="Chromosome"/>
</dbReference>
<organism evidence="2 4">
    <name type="scientific">Lysinibacillus sphaericus</name>
    <name type="common">Bacillus sphaericus</name>
    <dbReference type="NCBI Taxonomy" id="1421"/>
    <lineage>
        <taxon>Bacteria</taxon>
        <taxon>Bacillati</taxon>
        <taxon>Bacillota</taxon>
        <taxon>Bacilli</taxon>
        <taxon>Bacillales</taxon>
        <taxon>Bacillaceae</taxon>
        <taxon>Lysinibacillus</taxon>
    </lineage>
</organism>
<dbReference type="GeneID" id="48275784"/>
<dbReference type="Proteomes" id="UP000255295">
    <property type="component" value="Unassembled WGS sequence"/>
</dbReference>
<evidence type="ECO:0000313" key="3">
    <source>
        <dbReference type="EMBL" id="SUV18398.1"/>
    </source>
</evidence>
<keyword evidence="1" id="KW-0472">Membrane</keyword>
<dbReference type="InterPro" id="IPR024623">
    <property type="entry name" value="YtxH"/>
</dbReference>
<reference evidence="3 5" key="2">
    <citation type="submission" date="2018-06" db="EMBL/GenBank/DDBJ databases">
        <authorList>
            <consortium name="Pathogen Informatics"/>
            <person name="Doyle S."/>
        </authorList>
    </citation>
    <scope>NUCLEOTIDE SEQUENCE [LARGE SCALE GENOMIC DNA]</scope>
    <source>
        <strain evidence="3 5">NCTC10338</strain>
    </source>
</reference>
<dbReference type="EMBL" id="UFSZ01000001">
    <property type="protein sequence ID" value="SUV18398.1"/>
    <property type="molecule type" value="Genomic_DNA"/>
</dbReference>
<dbReference type="PANTHER" id="PTHR35792">
    <property type="entry name" value="GENERAL STRESS PROTEIN"/>
    <property type="match status" value="1"/>
</dbReference>
<dbReference type="AlphaFoldDB" id="A0A2S0JXR0"/>
<sequence>MTTQKPNFNEVKEQQLESTLPQLYNSQESIYEEERVNMKDFVIGALVGGIVGAAAGLLLAPKSGKDLRSDVAVQAVNLKDKSADFSSTAKDKTVQLSKQIQEQSSQLVEKVKTLKSAKAPTVFDDGTVSFEGEEPLDEFIDGGEVKQEDVVEATEQTVEKQEKAQEVRA</sequence>
<dbReference type="Pfam" id="PF12732">
    <property type="entry name" value="YtxH"/>
    <property type="match status" value="1"/>
</dbReference>
<evidence type="ECO:0000313" key="4">
    <source>
        <dbReference type="Proteomes" id="UP000238825"/>
    </source>
</evidence>
<keyword evidence="1" id="KW-0812">Transmembrane</keyword>
<feature type="transmembrane region" description="Helical" evidence="1">
    <location>
        <begin position="41"/>
        <end position="60"/>
    </location>
</feature>
<gene>
    <name evidence="2" type="ORF">LS41612_06190</name>
    <name evidence="3" type="ORF">NCTC10338_03528</name>
</gene>
<dbReference type="RefSeq" id="WP_024363757.1">
    <property type="nucleotide sequence ID" value="NZ_BJNS01000002.1"/>
</dbReference>
<dbReference type="InterPro" id="IPR052928">
    <property type="entry name" value="Desiccation-related_membrane"/>
</dbReference>
<reference evidence="2 4" key="1">
    <citation type="submission" date="2017-03" db="EMBL/GenBank/DDBJ databases">
        <title>The whole genome sequencing and assembly of Lysinibacillus sphaericus DSM 28T strain.</title>
        <authorList>
            <person name="Lee Y.-J."/>
            <person name="Yi H."/>
            <person name="Bahn Y.-S."/>
            <person name="Kim J.F."/>
            <person name="Lee D.-W."/>
        </authorList>
    </citation>
    <scope>NUCLEOTIDE SEQUENCE [LARGE SCALE GENOMIC DNA]</scope>
    <source>
        <strain evidence="2 4">DSM 28</strain>
    </source>
</reference>